<keyword evidence="1" id="KW-0433">Leucine-rich repeat</keyword>
<feature type="domain" description="Disease resistance R13L4/SHOC-2-like LRR" evidence="3">
    <location>
        <begin position="272"/>
        <end position="372"/>
    </location>
</feature>
<dbReference type="SUPFAM" id="SSF52058">
    <property type="entry name" value="L domain-like"/>
    <property type="match status" value="1"/>
</dbReference>
<gene>
    <name evidence="4" type="ORF">LCGC14_0878950</name>
</gene>
<evidence type="ECO:0000313" key="4">
    <source>
        <dbReference type="EMBL" id="KKN26007.1"/>
    </source>
</evidence>
<dbReference type="InterPro" id="IPR055414">
    <property type="entry name" value="LRR_R13L4/SHOC2-like"/>
</dbReference>
<sequence>MQEFKVNHLITLKLEGKDTVIYVAGKRFQQCKYLLINIPEDSLDSTKEIHSIDEAANIFDGYPGTPKNIPPETRFWAHCSNLETWAENNYDTRLLHSNLAFPLLKKLTESEDKQALSAFKEEIAKRIESGYFPTIQFLWNEGFFKYLTKEELTSILPSNGKEFKALVDIEQLLNRKILLNKNFNESMDDQLWFLMKDNKITDLEITGNYDRKIDGFIDLNYIPQAITNFKDLKSLKMVENMIKTIPKPIGRLNKLEHLDFQFNQIKTVHGSIGKCKKLRSLNLSCNCIKIIPDTITKLNKLKSLDLSRNFIKKIPDSIEKLENLKTLDISHNKLKNLPDSIKNLKSLTYISIAYNKFGEFPKVLLDIESLVEITIEYNNLTYDYDDINSINYKYGRKKKEVITKKKKKIINTLDLKGKFP</sequence>
<dbReference type="SMART" id="SM00365">
    <property type="entry name" value="LRR_SD22"/>
    <property type="match status" value="3"/>
</dbReference>
<evidence type="ECO:0000256" key="1">
    <source>
        <dbReference type="ARBA" id="ARBA00022614"/>
    </source>
</evidence>
<dbReference type="PANTHER" id="PTHR48051:SF1">
    <property type="entry name" value="RAS SUPPRESSOR PROTEIN 1"/>
    <property type="match status" value="1"/>
</dbReference>
<dbReference type="Gene3D" id="3.80.10.10">
    <property type="entry name" value="Ribonuclease Inhibitor"/>
    <property type="match status" value="1"/>
</dbReference>
<name>A0A0F9PN48_9ZZZZ</name>
<dbReference type="GO" id="GO:0005737">
    <property type="term" value="C:cytoplasm"/>
    <property type="evidence" value="ECO:0007669"/>
    <property type="project" value="TreeGrafter"/>
</dbReference>
<dbReference type="PANTHER" id="PTHR48051">
    <property type="match status" value="1"/>
</dbReference>
<proteinExistence type="predicted"/>
<accession>A0A0F9PN48</accession>
<dbReference type="SMART" id="SM00364">
    <property type="entry name" value="LRR_BAC"/>
    <property type="match status" value="4"/>
</dbReference>
<comment type="caution">
    <text evidence="4">The sequence shown here is derived from an EMBL/GenBank/DDBJ whole genome shotgun (WGS) entry which is preliminary data.</text>
</comment>
<dbReference type="PRINTS" id="PR00019">
    <property type="entry name" value="LEURICHRPT"/>
</dbReference>
<keyword evidence="2" id="KW-0677">Repeat</keyword>
<dbReference type="InterPro" id="IPR001611">
    <property type="entry name" value="Leu-rich_rpt"/>
</dbReference>
<organism evidence="4">
    <name type="scientific">marine sediment metagenome</name>
    <dbReference type="NCBI Taxonomy" id="412755"/>
    <lineage>
        <taxon>unclassified sequences</taxon>
        <taxon>metagenomes</taxon>
        <taxon>ecological metagenomes</taxon>
    </lineage>
</organism>
<dbReference type="InterPro" id="IPR003591">
    <property type="entry name" value="Leu-rich_rpt_typical-subtyp"/>
</dbReference>
<dbReference type="PROSITE" id="PS51450">
    <property type="entry name" value="LRR"/>
    <property type="match status" value="3"/>
</dbReference>
<dbReference type="InterPro" id="IPR032675">
    <property type="entry name" value="LRR_dom_sf"/>
</dbReference>
<dbReference type="AlphaFoldDB" id="A0A0F9PN48"/>
<evidence type="ECO:0000256" key="2">
    <source>
        <dbReference type="ARBA" id="ARBA00022737"/>
    </source>
</evidence>
<dbReference type="EMBL" id="LAZR01002753">
    <property type="protein sequence ID" value="KKN26007.1"/>
    <property type="molecule type" value="Genomic_DNA"/>
</dbReference>
<protein>
    <recommendedName>
        <fullName evidence="3">Disease resistance R13L4/SHOC-2-like LRR domain-containing protein</fullName>
    </recommendedName>
</protein>
<reference evidence="4" key="1">
    <citation type="journal article" date="2015" name="Nature">
        <title>Complex archaea that bridge the gap between prokaryotes and eukaryotes.</title>
        <authorList>
            <person name="Spang A."/>
            <person name="Saw J.H."/>
            <person name="Jorgensen S.L."/>
            <person name="Zaremba-Niedzwiedzka K."/>
            <person name="Martijn J."/>
            <person name="Lind A.E."/>
            <person name="van Eijk R."/>
            <person name="Schleper C."/>
            <person name="Guy L."/>
            <person name="Ettema T.J."/>
        </authorList>
    </citation>
    <scope>NUCLEOTIDE SEQUENCE</scope>
</reference>
<evidence type="ECO:0000259" key="3">
    <source>
        <dbReference type="Pfam" id="PF23598"/>
    </source>
</evidence>
<dbReference type="Pfam" id="PF23598">
    <property type="entry name" value="LRR_14"/>
    <property type="match status" value="1"/>
</dbReference>
<dbReference type="SMART" id="SM00369">
    <property type="entry name" value="LRR_TYP"/>
    <property type="match status" value="4"/>
</dbReference>
<dbReference type="InterPro" id="IPR050216">
    <property type="entry name" value="LRR_domain-containing"/>
</dbReference>